<feature type="compositionally biased region" description="Polar residues" evidence="1">
    <location>
        <begin position="40"/>
        <end position="58"/>
    </location>
</feature>
<evidence type="ECO:0000313" key="3">
    <source>
        <dbReference type="Proteomes" id="UP001187192"/>
    </source>
</evidence>
<dbReference type="EMBL" id="BTGU01000048">
    <property type="protein sequence ID" value="GMN53907.1"/>
    <property type="molecule type" value="Genomic_DNA"/>
</dbReference>
<organism evidence="2 3">
    <name type="scientific">Ficus carica</name>
    <name type="common">Common fig</name>
    <dbReference type="NCBI Taxonomy" id="3494"/>
    <lineage>
        <taxon>Eukaryota</taxon>
        <taxon>Viridiplantae</taxon>
        <taxon>Streptophyta</taxon>
        <taxon>Embryophyta</taxon>
        <taxon>Tracheophyta</taxon>
        <taxon>Spermatophyta</taxon>
        <taxon>Magnoliopsida</taxon>
        <taxon>eudicotyledons</taxon>
        <taxon>Gunneridae</taxon>
        <taxon>Pentapetalae</taxon>
        <taxon>rosids</taxon>
        <taxon>fabids</taxon>
        <taxon>Rosales</taxon>
        <taxon>Moraceae</taxon>
        <taxon>Ficeae</taxon>
        <taxon>Ficus</taxon>
    </lineage>
</organism>
<accession>A0AA88DFZ8</accession>
<name>A0AA88DFZ8_FICCA</name>
<feature type="region of interest" description="Disordered" evidence="1">
    <location>
        <begin position="39"/>
        <end position="58"/>
    </location>
</feature>
<sequence>MFSITLRRFRLRPKMAIVTRTGRARSFPGESPMKIEIGQLPTTRDGQSSHLTSPSNLHHPTTIATAMMRHCEVVFFGNDQRATTSQRR</sequence>
<reference evidence="2" key="1">
    <citation type="submission" date="2023-07" db="EMBL/GenBank/DDBJ databases">
        <title>draft genome sequence of fig (Ficus carica).</title>
        <authorList>
            <person name="Takahashi T."/>
            <person name="Nishimura K."/>
        </authorList>
    </citation>
    <scope>NUCLEOTIDE SEQUENCE</scope>
</reference>
<keyword evidence="3" id="KW-1185">Reference proteome</keyword>
<comment type="caution">
    <text evidence="2">The sequence shown here is derived from an EMBL/GenBank/DDBJ whole genome shotgun (WGS) entry which is preliminary data.</text>
</comment>
<proteinExistence type="predicted"/>
<protein>
    <submittedName>
        <fullName evidence="2">Uncharacterized protein</fullName>
    </submittedName>
</protein>
<evidence type="ECO:0000313" key="2">
    <source>
        <dbReference type="EMBL" id="GMN53907.1"/>
    </source>
</evidence>
<evidence type="ECO:0000256" key="1">
    <source>
        <dbReference type="SAM" id="MobiDB-lite"/>
    </source>
</evidence>
<gene>
    <name evidence="2" type="ORF">TIFTF001_023046</name>
</gene>
<dbReference type="Proteomes" id="UP001187192">
    <property type="component" value="Unassembled WGS sequence"/>
</dbReference>
<dbReference type="AlphaFoldDB" id="A0AA88DFZ8"/>